<dbReference type="Pfam" id="PF15072">
    <property type="entry name" value="HROB"/>
    <property type="match status" value="1"/>
</dbReference>
<name>A0ABQ5GGB1_9ASTR</name>
<dbReference type="PANTHER" id="PTHR14523:SF1">
    <property type="entry name" value="HOMOLOGOUS RECOMBINATION OB-FOLD PROTEIN"/>
    <property type="match status" value="1"/>
</dbReference>
<evidence type="ECO:0000313" key="2">
    <source>
        <dbReference type="EMBL" id="GJT74773.1"/>
    </source>
</evidence>
<evidence type="ECO:0000313" key="3">
    <source>
        <dbReference type="Proteomes" id="UP001151760"/>
    </source>
</evidence>
<organism evidence="2 3">
    <name type="scientific">Tanacetum coccineum</name>
    <dbReference type="NCBI Taxonomy" id="301880"/>
    <lineage>
        <taxon>Eukaryota</taxon>
        <taxon>Viridiplantae</taxon>
        <taxon>Streptophyta</taxon>
        <taxon>Embryophyta</taxon>
        <taxon>Tracheophyta</taxon>
        <taxon>Spermatophyta</taxon>
        <taxon>Magnoliopsida</taxon>
        <taxon>eudicotyledons</taxon>
        <taxon>Gunneridae</taxon>
        <taxon>Pentapetalae</taxon>
        <taxon>asterids</taxon>
        <taxon>campanulids</taxon>
        <taxon>Asterales</taxon>
        <taxon>Asteraceae</taxon>
        <taxon>Asteroideae</taxon>
        <taxon>Anthemideae</taxon>
        <taxon>Anthemidinae</taxon>
        <taxon>Tanacetum</taxon>
    </lineage>
</organism>
<proteinExistence type="predicted"/>
<evidence type="ECO:0000259" key="1">
    <source>
        <dbReference type="Pfam" id="PF15072"/>
    </source>
</evidence>
<dbReference type="InterPro" id="IPR028045">
    <property type="entry name" value="HROB"/>
</dbReference>
<dbReference type="PANTHER" id="PTHR14523">
    <property type="entry name" value="UNCHARACTERIZED PROTEIN C17ORF53 HOMOLOG"/>
    <property type="match status" value="1"/>
</dbReference>
<gene>
    <name evidence="2" type="ORF">Tco_1041498</name>
</gene>
<dbReference type="EMBL" id="BQNB010018469">
    <property type="protein sequence ID" value="GJT74773.1"/>
    <property type="molecule type" value="Genomic_DNA"/>
</dbReference>
<reference evidence="2" key="2">
    <citation type="submission" date="2022-01" db="EMBL/GenBank/DDBJ databases">
        <authorList>
            <person name="Yamashiro T."/>
            <person name="Shiraishi A."/>
            <person name="Satake H."/>
            <person name="Nakayama K."/>
        </authorList>
    </citation>
    <scope>NUCLEOTIDE SEQUENCE</scope>
</reference>
<dbReference type="Proteomes" id="UP001151760">
    <property type="component" value="Unassembled WGS sequence"/>
</dbReference>
<comment type="caution">
    <text evidence="2">The sequence shown here is derived from an EMBL/GenBank/DDBJ whole genome shotgun (WGS) entry which is preliminary data.</text>
</comment>
<protein>
    <submittedName>
        <fullName evidence="2">Protein phosphatase</fullName>
    </submittedName>
</protein>
<dbReference type="InterPro" id="IPR058570">
    <property type="entry name" value="HROB_OB"/>
</dbReference>
<sequence length="362" mass="41480">MPCSVPHTDDEIQALVQKLINEDMVRQKTILDLALQFDNACTTKDDLRKAYEKCNDVPQESRALIDNFLKEGSDKDYELNLSMYRKAAKIEKQMNAKLVWLREKYNYRSQTHIGGSLSQTHEICDVYLTEKNLHQLHLDEEVLRETLEEEPRDEKEREEKIRQKQADDEEFMLEFRVKYDSEYEELSLDIDYSYLHLTPVLRPSSSTRVEPSPSTPNPVRIIPSPTSIVQAAKLLKQMDILLGLDEAVMSTQEYMKKVVEDVGEDEDIRVGLKSCSSNAIGDLTVTMKDLSGTIPETIHYKVIGDGGYEKNITVEAALILANVSVFSPKPSMHYLNITMRNVVKFFSVRIRFLIVTVVNALP</sequence>
<keyword evidence="3" id="KW-1185">Reference proteome</keyword>
<feature type="domain" description="Homologous recombination OB-fold protein OB-fold" evidence="1">
    <location>
        <begin position="271"/>
        <end position="347"/>
    </location>
</feature>
<accession>A0ABQ5GGB1</accession>
<reference evidence="2" key="1">
    <citation type="journal article" date="2022" name="Int. J. Mol. Sci.">
        <title>Draft Genome of Tanacetum Coccineum: Genomic Comparison of Closely Related Tanacetum-Family Plants.</title>
        <authorList>
            <person name="Yamashiro T."/>
            <person name="Shiraishi A."/>
            <person name="Nakayama K."/>
            <person name="Satake H."/>
        </authorList>
    </citation>
    <scope>NUCLEOTIDE SEQUENCE</scope>
</reference>